<name>A0A9P8IAE8_9PEZI</name>
<evidence type="ECO:0000259" key="8">
    <source>
        <dbReference type="PROSITE" id="PS50991"/>
    </source>
</evidence>
<dbReference type="InterPro" id="IPR013785">
    <property type="entry name" value="Aldolase_TIM"/>
</dbReference>
<dbReference type="AlphaFoldDB" id="A0A9P8IAE8"/>
<comment type="pathway">
    <text evidence="1">Metabolic intermediate metabolism; (S)-3-hydroxy-3-methylglutaryl-CoA degradation; acetoacetate from (S)-3-hydroxy-3-methylglutaryl-CoA: step 1/1.</text>
</comment>
<dbReference type="CDD" id="cd07938">
    <property type="entry name" value="DRE_TIM_HMGL"/>
    <property type="match status" value="1"/>
</dbReference>
<dbReference type="SUPFAM" id="SSF51569">
    <property type="entry name" value="Aldolase"/>
    <property type="match status" value="1"/>
</dbReference>
<evidence type="ECO:0000256" key="5">
    <source>
        <dbReference type="ARBA" id="ARBA00023239"/>
    </source>
</evidence>
<dbReference type="InterPro" id="IPR000891">
    <property type="entry name" value="PYR_CT"/>
</dbReference>
<sequence>MTPLRPSIGRIARSTRPIVVTRALATFSAPAPQLPPSGDRVRIVEVGPRDGLQNEKGIIPLAMKIEFIERLAKTGLRDIEAGAFVSPKWVPQMADSSRILEHLLKAPPTSPYPINYPFLVPNLKGLKAALSVCEKLSPLSTTNGKTANSHQPDPERTPVNPVPAPQPTELSIFIAATDSFSLKNTNCTIAESLTRLDPVVTFATSLHIPIRAYISVVLGCPYDGPHVSPITVADLSNKLLDMGCSEISLGDTTGMGTAPRTQALFRILRDAGVPMEKLAGHFHDTYGQALVNCAVALDAGVRVLDSSVAGLGGCPYARGATGNVATEEVVYFLQSVGMEPGVDLGKIAEVGDWVSGVLGRENGSRVGKALLAREEG</sequence>
<dbReference type="Gene3D" id="3.20.20.70">
    <property type="entry name" value="Aldolase class I"/>
    <property type="match status" value="1"/>
</dbReference>
<dbReference type="PANTHER" id="PTHR42738:SF7">
    <property type="entry name" value="HYDROXYMETHYLGLUTARYL-COA LYASE"/>
    <property type="match status" value="1"/>
</dbReference>
<dbReference type="Proteomes" id="UP000698800">
    <property type="component" value="Unassembled WGS sequence"/>
</dbReference>
<dbReference type="NCBIfam" id="NF004283">
    <property type="entry name" value="PRK05692.1"/>
    <property type="match status" value="1"/>
</dbReference>
<feature type="region of interest" description="Disordered" evidence="7">
    <location>
        <begin position="141"/>
        <end position="160"/>
    </location>
</feature>
<feature type="domain" description="Pyruvate carboxyltransferase" evidence="8">
    <location>
        <begin position="41"/>
        <end position="348"/>
    </location>
</feature>
<dbReference type="PROSITE" id="PS01062">
    <property type="entry name" value="HMG_COA_LYASE"/>
    <property type="match status" value="1"/>
</dbReference>
<evidence type="ECO:0000256" key="6">
    <source>
        <dbReference type="ARBA" id="ARBA00049877"/>
    </source>
</evidence>
<evidence type="ECO:0000256" key="4">
    <source>
        <dbReference type="ARBA" id="ARBA00022723"/>
    </source>
</evidence>
<dbReference type="GO" id="GO:0004419">
    <property type="term" value="F:hydroxymethylglutaryl-CoA lyase activity"/>
    <property type="evidence" value="ECO:0007669"/>
    <property type="project" value="UniProtKB-EC"/>
</dbReference>
<accession>A0A9P8IAE8</accession>
<dbReference type="OrthoDB" id="1905920at2759"/>
<dbReference type="EMBL" id="JAGHQL010000025">
    <property type="protein sequence ID" value="KAH0543908.1"/>
    <property type="molecule type" value="Genomic_DNA"/>
</dbReference>
<evidence type="ECO:0000256" key="2">
    <source>
        <dbReference type="ARBA" id="ARBA00009405"/>
    </source>
</evidence>
<dbReference type="GO" id="GO:0046872">
    <property type="term" value="F:metal ion binding"/>
    <property type="evidence" value="ECO:0007669"/>
    <property type="project" value="UniProtKB-KW"/>
</dbReference>
<comment type="catalytic activity">
    <reaction evidence="6">
        <text>(3S)-3-hydroxy-3-methylglutaryl-CoA = acetoacetate + acetyl-CoA</text>
        <dbReference type="Rhea" id="RHEA:24404"/>
        <dbReference type="ChEBI" id="CHEBI:13705"/>
        <dbReference type="ChEBI" id="CHEBI:43074"/>
        <dbReference type="ChEBI" id="CHEBI:57288"/>
        <dbReference type="EC" id="4.1.3.4"/>
    </reaction>
</comment>
<protein>
    <recommendedName>
        <fullName evidence="3">hydroxymethylglutaryl-CoA lyase</fullName>
        <ecNumber evidence="3">4.1.3.4</ecNumber>
    </recommendedName>
</protein>
<proteinExistence type="inferred from homology"/>
<dbReference type="InterPro" id="IPR043594">
    <property type="entry name" value="HMGL"/>
</dbReference>
<dbReference type="PROSITE" id="PS50991">
    <property type="entry name" value="PYR_CT"/>
    <property type="match status" value="1"/>
</dbReference>
<keyword evidence="5" id="KW-0456">Lyase</keyword>
<dbReference type="GO" id="GO:0046951">
    <property type="term" value="P:ketone body biosynthetic process"/>
    <property type="evidence" value="ECO:0007669"/>
    <property type="project" value="TreeGrafter"/>
</dbReference>
<keyword evidence="4" id="KW-0479">Metal-binding</keyword>
<comment type="similarity">
    <text evidence="2">Belongs to the HMG-CoA lyase family.</text>
</comment>
<organism evidence="9 10">
    <name type="scientific">Glutinoglossum americanum</name>
    <dbReference type="NCBI Taxonomy" id="1670608"/>
    <lineage>
        <taxon>Eukaryota</taxon>
        <taxon>Fungi</taxon>
        <taxon>Dikarya</taxon>
        <taxon>Ascomycota</taxon>
        <taxon>Pezizomycotina</taxon>
        <taxon>Geoglossomycetes</taxon>
        <taxon>Geoglossales</taxon>
        <taxon>Geoglossaceae</taxon>
        <taxon>Glutinoglossum</taxon>
    </lineage>
</organism>
<dbReference type="GO" id="GO:0006552">
    <property type="term" value="P:L-leucine catabolic process"/>
    <property type="evidence" value="ECO:0007669"/>
    <property type="project" value="TreeGrafter"/>
</dbReference>
<gene>
    <name evidence="9" type="ORF">FGG08_001809</name>
</gene>
<dbReference type="Pfam" id="PF00682">
    <property type="entry name" value="HMGL-like"/>
    <property type="match status" value="1"/>
</dbReference>
<evidence type="ECO:0000256" key="1">
    <source>
        <dbReference type="ARBA" id="ARBA00005143"/>
    </source>
</evidence>
<dbReference type="PANTHER" id="PTHR42738">
    <property type="entry name" value="HYDROXYMETHYLGLUTARYL-COA LYASE"/>
    <property type="match status" value="1"/>
</dbReference>
<dbReference type="InterPro" id="IPR000138">
    <property type="entry name" value="HMG_CoA_lyase_AS"/>
</dbReference>
<feature type="compositionally biased region" description="Polar residues" evidence="7">
    <location>
        <begin position="141"/>
        <end position="151"/>
    </location>
</feature>
<reference evidence="9" key="1">
    <citation type="submission" date="2021-03" db="EMBL/GenBank/DDBJ databases">
        <title>Comparative genomics and phylogenomic investigation of the class Geoglossomycetes provide insights into ecological specialization and systematics.</title>
        <authorList>
            <person name="Melie T."/>
            <person name="Pirro S."/>
            <person name="Miller A.N."/>
            <person name="Quandt A."/>
        </authorList>
    </citation>
    <scope>NUCLEOTIDE SEQUENCE</scope>
    <source>
        <strain evidence="9">GBOQ0MN5Z8</strain>
    </source>
</reference>
<evidence type="ECO:0000256" key="3">
    <source>
        <dbReference type="ARBA" id="ARBA00012910"/>
    </source>
</evidence>
<evidence type="ECO:0000256" key="7">
    <source>
        <dbReference type="SAM" id="MobiDB-lite"/>
    </source>
</evidence>
<dbReference type="EC" id="4.1.3.4" evidence="3"/>
<evidence type="ECO:0000313" key="10">
    <source>
        <dbReference type="Proteomes" id="UP000698800"/>
    </source>
</evidence>
<evidence type="ECO:0000313" key="9">
    <source>
        <dbReference type="EMBL" id="KAH0543908.1"/>
    </source>
</evidence>
<keyword evidence="10" id="KW-1185">Reference proteome</keyword>
<comment type="caution">
    <text evidence="9">The sequence shown here is derived from an EMBL/GenBank/DDBJ whole genome shotgun (WGS) entry which is preliminary data.</text>
</comment>